<reference evidence="2" key="1">
    <citation type="submission" date="2016-10" db="EMBL/GenBank/DDBJ databases">
        <authorList>
            <person name="Varghese N."/>
            <person name="Submissions S."/>
        </authorList>
    </citation>
    <scope>NUCLEOTIDE SEQUENCE [LARGE SCALE GENOMIC DNA]</scope>
    <source>
        <strain evidence="2">DSM 25730</strain>
    </source>
</reference>
<dbReference type="AlphaFoldDB" id="A0A1I1PD05"/>
<evidence type="ECO:0000313" key="2">
    <source>
        <dbReference type="Proteomes" id="UP000199439"/>
    </source>
</evidence>
<proteinExistence type="predicted"/>
<organism evidence="1 2">
    <name type="scientific">Algibacter pectinivorans</name>
    <dbReference type="NCBI Taxonomy" id="870482"/>
    <lineage>
        <taxon>Bacteria</taxon>
        <taxon>Pseudomonadati</taxon>
        <taxon>Bacteroidota</taxon>
        <taxon>Flavobacteriia</taxon>
        <taxon>Flavobacteriales</taxon>
        <taxon>Flavobacteriaceae</taxon>
        <taxon>Algibacter</taxon>
    </lineage>
</organism>
<dbReference type="Proteomes" id="UP000199439">
    <property type="component" value="Unassembled WGS sequence"/>
</dbReference>
<accession>A0A1I1PD05</accession>
<name>A0A1I1PD05_9FLAO</name>
<gene>
    <name evidence="1" type="ORF">SAMN04487987_103396</name>
</gene>
<sequence length="317" mass="36993">MEQKHNHLFIFNFKMKKFIKKTSLFFLISAVLMSLFLMAFGGVVDSFYLKFTTPKAKSMIIGDSRALMGVVPSTINNKLKNEGYELPITNYAFTIAQAPIGPLYRKSILKKLDPETKNGLFILSISPLMLLSENSHDNYKNEFIEDDMSPHNMNSVDVNPNFEYLIKNYSNFHFKAIFKRKLILHNDGWLQDNNLPKNKNEYENRREWWLNSYNNFDKKYAFSNYRLASLDTLIKTLKVYGEVHLARLPVDSIFLELEDKMVPGFDNLIDSITKKNKIKYYNYKNTSKKYKTLDGMHITKLLSNTFTESLCDSILVK</sequence>
<dbReference type="EMBL" id="FOMI01000003">
    <property type="protein sequence ID" value="SFD07679.1"/>
    <property type="molecule type" value="Genomic_DNA"/>
</dbReference>
<keyword evidence="2" id="KW-1185">Reference proteome</keyword>
<evidence type="ECO:0000313" key="1">
    <source>
        <dbReference type="EMBL" id="SFD07679.1"/>
    </source>
</evidence>
<dbReference type="STRING" id="870482.SAMN04487987_103396"/>
<protein>
    <submittedName>
        <fullName evidence="1">Uncharacterized protein</fullName>
    </submittedName>
</protein>